<dbReference type="PaxDb" id="67767-A0A0J7KNB4"/>
<dbReference type="PANTHER" id="PTHR31649:SF10">
    <property type="entry name" value="IP19903P-RELATED"/>
    <property type="match status" value="1"/>
</dbReference>
<dbReference type="Proteomes" id="UP000036403">
    <property type="component" value="Unassembled WGS sequence"/>
</dbReference>
<evidence type="ECO:0000313" key="2">
    <source>
        <dbReference type="Proteomes" id="UP000036403"/>
    </source>
</evidence>
<name>A0A0J7KNB4_LASNI</name>
<accession>A0A0J7KNB4</accession>
<keyword evidence="2" id="KW-1185">Reference proteome</keyword>
<dbReference type="AlphaFoldDB" id="A0A0J7KNB4"/>
<dbReference type="SMART" id="SM00696">
    <property type="entry name" value="DM9"/>
    <property type="match status" value="2"/>
</dbReference>
<organism evidence="1 2">
    <name type="scientific">Lasius niger</name>
    <name type="common">Black garden ant</name>
    <dbReference type="NCBI Taxonomy" id="67767"/>
    <lineage>
        <taxon>Eukaryota</taxon>
        <taxon>Metazoa</taxon>
        <taxon>Ecdysozoa</taxon>
        <taxon>Arthropoda</taxon>
        <taxon>Hexapoda</taxon>
        <taxon>Insecta</taxon>
        <taxon>Pterygota</taxon>
        <taxon>Neoptera</taxon>
        <taxon>Endopterygota</taxon>
        <taxon>Hymenoptera</taxon>
        <taxon>Apocrita</taxon>
        <taxon>Aculeata</taxon>
        <taxon>Formicoidea</taxon>
        <taxon>Formicidae</taxon>
        <taxon>Formicinae</taxon>
        <taxon>Lasius</taxon>
        <taxon>Lasius</taxon>
    </lineage>
</organism>
<dbReference type="InterPro" id="IPR006616">
    <property type="entry name" value="DM9_repeat"/>
</dbReference>
<dbReference type="EMBL" id="LBMM01005114">
    <property type="protein sequence ID" value="KMQ91802.1"/>
    <property type="molecule type" value="Genomic_DNA"/>
</dbReference>
<dbReference type="OrthoDB" id="1925699at2759"/>
<dbReference type="Pfam" id="PF11901">
    <property type="entry name" value="DM9"/>
    <property type="match status" value="1"/>
</dbReference>
<dbReference type="PANTHER" id="PTHR31649">
    <property type="entry name" value="AGAP009604-PA"/>
    <property type="match status" value="1"/>
</dbReference>
<proteinExistence type="predicted"/>
<reference evidence="1 2" key="1">
    <citation type="submission" date="2015-04" db="EMBL/GenBank/DDBJ databases">
        <title>Lasius niger genome sequencing.</title>
        <authorList>
            <person name="Konorov E.A."/>
            <person name="Nikitin M.A."/>
            <person name="Kirill M.V."/>
            <person name="Chang P."/>
        </authorList>
    </citation>
    <scope>NUCLEOTIDE SEQUENCE [LARGE SCALE GENOMIC DNA]</scope>
    <source>
        <tissue evidence="1">Whole</tissue>
    </source>
</reference>
<comment type="caution">
    <text evidence="1">The sequence shown here is derived from an EMBL/GenBank/DDBJ whole genome shotgun (WGS) entry which is preliminary data.</text>
</comment>
<gene>
    <name evidence="1" type="ORF">RF55_8289</name>
</gene>
<evidence type="ECO:0000313" key="1">
    <source>
        <dbReference type="EMBL" id="KMQ91802.1"/>
    </source>
</evidence>
<protein>
    <submittedName>
        <fullName evidence="1">Uncharacterized protein</fullName>
    </submittedName>
</protein>
<dbReference type="STRING" id="67767.A0A0J7KNB4"/>
<sequence length="145" mass="15804">MPAYRWINRSGNQSLPENAVAGGRDADGSAIYVGRAFHDGDMLPAKVIPDKNVAYISHNGEEHPKDHFEVLCQGEFAWEFCSNGGVPADAVIAGQTADGEPLYVGRVLHNGSQTIGKVQQSHGCLYIPFDGEELSFKDYEVLVMH</sequence>